<dbReference type="GO" id="GO:0016973">
    <property type="term" value="P:poly(A)+ mRNA export from nucleus"/>
    <property type="evidence" value="ECO:0000318"/>
    <property type="project" value="GO_Central"/>
</dbReference>
<dbReference type="Bgee" id="ENSOANG00000006643">
    <property type="expression patterns" value="Expressed in testis and 1 other cell type or tissue"/>
</dbReference>
<protein>
    <submittedName>
        <fullName evidence="3">Chromosome 12 open reading frame 50</fullName>
    </submittedName>
</protein>
<dbReference type="PANTHER" id="PTHR15725">
    <property type="entry name" value="ZN-FINGER, C-X8-C-X5-C-X3-H TYPE-CONTAINING"/>
    <property type="match status" value="1"/>
</dbReference>
<dbReference type="AlphaFoldDB" id="F7BFW0"/>
<dbReference type="InterPro" id="IPR040943">
    <property type="entry name" value="DUF5571"/>
</dbReference>
<keyword evidence="4" id="KW-1185">Reference proteome</keyword>
<gene>
    <name evidence="3" type="primary">C12orf50</name>
</gene>
<evidence type="ECO:0000259" key="2">
    <source>
        <dbReference type="Pfam" id="PF15663"/>
    </source>
</evidence>
<reference evidence="3" key="2">
    <citation type="submission" date="2025-08" db="UniProtKB">
        <authorList>
            <consortium name="Ensembl"/>
        </authorList>
    </citation>
    <scope>IDENTIFICATION</scope>
    <source>
        <strain evidence="3">Glennie</strain>
    </source>
</reference>
<dbReference type="Ensembl" id="ENSOANT00000010597.3">
    <property type="protein sequence ID" value="ENSOANP00000010595.2"/>
    <property type="gene ID" value="ENSOANG00000006643.3"/>
</dbReference>
<reference evidence="3 4" key="1">
    <citation type="journal article" date="2008" name="Nature">
        <title>Genome analysis of the platypus reveals unique signatures of evolution.</title>
        <authorList>
            <person name="Warren W.C."/>
            <person name="Hillier L.W."/>
            <person name="Marshall Graves J.A."/>
            <person name="Birney E."/>
            <person name="Ponting C.P."/>
            <person name="Grutzner F."/>
            <person name="Belov K."/>
            <person name="Miller W."/>
            <person name="Clarke L."/>
            <person name="Chinwalla A.T."/>
            <person name="Yang S.P."/>
            <person name="Heger A."/>
            <person name="Locke D.P."/>
            <person name="Miethke P."/>
            <person name="Waters P.D."/>
            <person name="Veyrunes F."/>
            <person name="Fulton L."/>
            <person name="Fulton B."/>
            <person name="Graves T."/>
            <person name="Wallis J."/>
            <person name="Puente X.S."/>
            <person name="Lopez-Otin C."/>
            <person name="Ordonez G.R."/>
            <person name="Eichler E.E."/>
            <person name="Chen L."/>
            <person name="Cheng Z."/>
            <person name="Deakin J.E."/>
            <person name="Alsop A."/>
            <person name="Thompson K."/>
            <person name="Kirby P."/>
            <person name="Papenfuss A.T."/>
            <person name="Wakefield M.J."/>
            <person name="Olender T."/>
            <person name="Lancet D."/>
            <person name="Huttley G.A."/>
            <person name="Smit A.F."/>
            <person name="Pask A."/>
            <person name="Temple-Smith P."/>
            <person name="Batzer M.A."/>
            <person name="Walker J.A."/>
            <person name="Konkel M.K."/>
            <person name="Harris R.S."/>
            <person name="Whittington C.M."/>
            <person name="Wong E.S."/>
            <person name="Gemmell N.J."/>
            <person name="Buschiazzo E."/>
            <person name="Vargas Jentzsch I.M."/>
            <person name="Merkel A."/>
            <person name="Schmitz J."/>
            <person name="Zemann A."/>
            <person name="Churakov G."/>
            <person name="Kriegs J.O."/>
            <person name="Brosius J."/>
            <person name="Murchison E.P."/>
            <person name="Sachidanandam R."/>
            <person name="Smith C."/>
            <person name="Hannon G.J."/>
            <person name="Tsend-Ayush E."/>
            <person name="McMillan D."/>
            <person name="Attenborough R."/>
            <person name="Rens W."/>
            <person name="Ferguson-Smith M."/>
            <person name="Lefevre C.M."/>
            <person name="Sharp J.A."/>
            <person name="Nicholas K.R."/>
            <person name="Ray D.A."/>
            <person name="Kube M."/>
            <person name="Reinhardt R."/>
            <person name="Pringle T.H."/>
            <person name="Taylor J."/>
            <person name="Jones R.C."/>
            <person name="Nixon B."/>
            <person name="Dacheux J.L."/>
            <person name="Niwa H."/>
            <person name="Sekita Y."/>
            <person name="Huang X."/>
            <person name="Stark A."/>
            <person name="Kheradpour P."/>
            <person name="Kellis M."/>
            <person name="Flicek P."/>
            <person name="Chen Y."/>
            <person name="Webber C."/>
            <person name="Hardison R."/>
            <person name="Nelson J."/>
            <person name="Hallsworth-Pepin K."/>
            <person name="Delehaunty K."/>
            <person name="Markovic C."/>
            <person name="Minx P."/>
            <person name="Feng Y."/>
            <person name="Kremitzki C."/>
            <person name="Mitreva M."/>
            <person name="Glasscock J."/>
            <person name="Wylie T."/>
            <person name="Wohldmann P."/>
            <person name="Thiru P."/>
            <person name="Nhan M.N."/>
            <person name="Pohl C.S."/>
            <person name="Smith S.M."/>
            <person name="Hou S."/>
            <person name="Nefedov M."/>
            <person name="de Jong P.J."/>
            <person name="Renfree M.B."/>
            <person name="Mardis E.R."/>
            <person name="Wilson R.K."/>
        </authorList>
    </citation>
    <scope>NUCLEOTIDE SEQUENCE [LARGE SCALE GENOMIC DNA]</scope>
    <source>
        <strain evidence="3 4">Glennie</strain>
    </source>
</reference>
<dbReference type="OrthoDB" id="5395350at2759"/>
<feature type="compositionally biased region" description="Polar residues" evidence="1">
    <location>
        <begin position="392"/>
        <end position="405"/>
    </location>
</feature>
<dbReference type="FunCoup" id="F7BFW0">
    <property type="interactions" value="4"/>
</dbReference>
<evidence type="ECO:0000313" key="3">
    <source>
        <dbReference type="Ensembl" id="ENSOANP00000010595.2"/>
    </source>
</evidence>
<evidence type="ECO:0000256" key="1">
    <source>
        <dbReference type="SAM" id="MobiDB-lite"/>
    </source>
</evidence>
<dbReference type="KEGG" id="oaa:100080866"/>
<reference evidence="3" key="3">
    <citation type="submission" date="2025-09" db="UniProtKB">
        <authorList>
            <consortium name="Ensembl"/>
        </authorList>
    </citation>
    <scope>IDENTIFICATION</scope>
    <source>
        <strain evidence="3">Glennie</strain>
    </source>
</reference>
<dbReference type="Pfam" id="PF15663">
    <property type="entry name" value="zf-CCCH_3"/>
    <property type="match status" value="1"/>
</dbReference>
<feature type="region of interest" description="Disordered" evidence="1">
    <location>
        <begin position="120"/>
        <end position="146"/>
    </location>
</feature>
<organism evidence="3 4">
    <name type="scientific">Ornithorhynchus anatinus</name>
    <name type="common">Duckbill platypus</name>
    <dbReference type="NCBI Taxonomy" id="9258"/>
    <lineage>
        <taxon>Eukaryota</taxon>
        <taxon>Metazoa</taxon>
        <taxon>Chordata</taxon>
        <taxon>Craniata</taxon>
        <taxon>Vertebrata</taxon>
        <taxon>Euteleostomi</taxon>
        <taxon>Mammalia</taxon>
        <taxon>Monotremata</taxon>
        <taxon>Ornithorhynchidae</taxon>
        <taxon>Ornithorhynchus</taxon>
    </lineage>
</organism>
<dbReference type="Proteomes" id="UP000002279">
    <property type="component" value="Chromosome 14"/>
</dbReference>
<accession>F7BFW0</accession>
<proteinExistence type="predicted"/>
<dbReference type="eggNOG" id="KOG4791">
    <property type="taxonomic scope" value="Eukaryota"/>
</dbReference>
<dbReference type="GeneTree" id="ENSGT00920000149095"/>
<evidence type="ECO:0000313" key="4">
    <source>
        <dbReference type="Proteomes" id="UP000002279"/>
    </source>
</evidence>
<sequence>MAEVVEDCYFYFYSTCIKQTCTISCFWETQPFGCVKINCMFFHSKPRNINGLFLPPSSKIPPGSKADSSSGPDHDHIPPLKETLEGILSPTETKGPLKSREILARPIHPPLVITINFGDEEDEEEEEEEEEKENVSSNSWMRSSEDIEEEEAIKAMCYKSGEYYRFHTPPDVSGKPVTFVVEKDFVKPLETGTDLQEGDGLTIPSKLNAFERQVEIKESLNGKLRTELTTFKNGGGDCYAPQGIIYLGVDESETLTEENEFIMAKSSHVKGSKSFNNLDNISNSYQQKHSVTTRSVNTTHVLNATENINARYKEDPSSMNNTQQMRKSNFKGVKKKKWFYEEPKNSTNPGTRKATQVPNPKTKTVYQGTDKSRNSENASFTHLPREVVRSVPGNSSAHGQSGNRTYNKEKEPRFVQYPDKYSSATSNAPGWKRRMSFSKTYPKMDKIDSEPKRNGSK</sequence>
<dbReference type="PANTHER" id="PTHR15725:SF1">
    <property type="entry name" value="RIKEN CDNA 1700017N19 GENE"/>
    <property type="match status" value="1"/>
</dbReference>
<name>F7BFW0_ORNAN</name>
<feature type="compositionally biased region" description="Basic and acidic residues" evidence="1">
    <location>
        <begin position="442"/>
        <end position="457"/>
    </location>
</feature>
<dbReference type="OMA" id="AIRDICY"/>
<dbReference type="HOGENOM" id="CLU_653083_0_0_1"/>
<feature type="compositionally biased region" description="Polar residues" evidence="1">
    <location>
        <begin position="345"/>
        <end position="380"/>
    </location>
</feature>
<dbReference type="Pfam" id="PF17732">
    <property type="entry name" value="DUF5571"/>
    <property type="match status" value="1"/>
</dbReference>
<feature type="compositionally biased region" description="Acidic residues" evidence="1">
    <location>
        <begin position="120"/>
        <end position="132"/>
    </location>
</feature>
<feature type="region of interest" description="Disordered" evidence="1">
    <location>
        <begin position="53"/>
        <end position="95"/>
    </location>
</feature>
<dbReference type="InParanoid" id="F7BFW0"/>
<feature type="region of interest" description="Disordered" evidence="1">
    <location>
        <begin position="341"/>
        <end position="457"/>
    </location>
</feature>
<feature type="domain" description="Zinc-finger CCCH" evidence="2">
    <location>
        <begin position="18"/>
        <end position="62"/>
    </location>
</feature>
<dbReference type="InterPro" id="IPR041686">
    <property type="entry name" value="Znf-CCCH_3"/>
</dbReference>
<feature type="compositionally biased region" description="Basic and acidic residues" evidence="1">
    <location>
        <begin position="72"/>
        <end position="84"/>
    </location>
</feature>
<dbReference type="STRING" id="9258.ENSOANP00000010595"/>